<dbReference type="InterPro" id="IPR006571">
    <property type="entry name" value="TLDc_dom"/>
</dbReference>
<organism evidence="6">
    <name type="scientific">Mucochytrium quahogii</name>
    <dbReference type="NCBI Taxonomy" id="96639"/>
    <lineage>
        <taxon>Eukaryota</taxon>
        <taxon>Sar</taxon>
        <taxon>Stramenopiles</taxon>
        <taxon>Bigyra</taxon>
        <taxon>Labyrinthulomycetes</taxon>
        <taxon>Thraustochytrida</taxon>
        <taxon>Thraustochytriidae</taxon>
        <taxon>Mucochytrium</taxon>
    </lineage>
</organism>
<dbReference type="PANTHER" id="PTHR23354:SF62">
    <property type="entry name" value="MUSTARD, ISOFORM V"/>
    <property type="match status" value="1"/>
</dbReference>
<evidence type="ECO:0000313" key="6">
    <source>
        <dbReference type="EMBL" id="CAD9696042.1"/>
    </source>
</evidence>
<sequence>MGNVWCSCCEDDQDDQHREIFLENGDTLDSVESIEPLPLGATDNVRTALGGTNTIHRAVRNRRNKHIMLLKEDESNQSSPFPQTPPKLSSGRSLLLKPLHMLELRRSLPRKLRRRMWKNVYSLEDGASLQNLNKKLAGLTSCLFVVKINDGSLIGALLVVPSGWSDSRDTFFGSDGFLFRLPPCDACTFPQKTNKENRQTDSNPNVLPKSNVFRSTGSDSMFVRTTPSEICFGSGGGLWLDQDLSTGGSGPCSTFGLESSLSPQGFFDVVALEVWSFNKPGESPVTIGSSSLLKNVHDSCSSRRRKP</sequence>
<protein>
    <recommendedName>
        <fullName evidence="4">Oxidation resistance protein 1</fullName>
    </recommendedName>
</protein>
<dbReference type="PANTHER" id="PTHR23354">
    <property type="entry name" value="NUCLEOLAR PROTEIN 7/ESTROGEN RECEPTOR COACTIVATOR-RELATED"/>
    <property type="match status" value="1"/>
</dbReference>
<dbReference type="SMART" id="SM00584">
    <property type="entry name" value="TLDc"/>
    <property type="match status" value="1"/>
</dbReference>
<dbReference type="AlphaFoldDB" id="A0A7S2SCG6"/>
<reference evidence="6" key="1">
    <citation type="submission" date="2021-01" db="EMBL/GenBank/DDBJ databases">
        <authorList>
            <person name="Corre E."/>
            <person name="Pelletier E."/>
            <person name="Niang G."/>
            <person name="Scheremetjew M."/>
            <person name="Finn R."/>
            <person name="Kale V."/>
            <person name="Holt S."/>
            <person name="Cochrane G."/>
            <person name="Meng A."/>
            <person name="Brown T."/>
            <person name="Cohen L."/>
        </authorList>
    </citation>
    <scope>NUCLEOTIDE SEQUENCE</scope>
    <source>
        <strain evidence="6">NY070348D</strain>
    </source>
</reference>
<dbReference type="PROSITE" id="PS51886">
    <property type="entry name" value="TLDC"/>
    <property type="match status" value="1"/>
</dbReference>
<name>A0A7S2SCG6_9STRA</name>
<comment type="similarity">
    <text evidence="2">Belongs to the OXR1 family.</text>
</comment>
<comment type="subcellular location">
    <subcellularLocation>
        <location evidence="1">Mitochondrion</location>
    </subcellularLocation>
</comment>
<accession>A0A7S2SCG6</accession>
<dbReference type="EMBL" id="HBHK01020032">
    <property type="protein sequence ID" value="CAD9696042.1"/>
    <property type="molecule type" value="Transcribed_RNA"/>
</dbReference>
<feature type="domain" description="TLDc" evidence="5">
    <location>
        <begin position="94"/>
        <end position="278"/>
    </location>
</feature>
<evidence type="ECO:0000259" key="5">
    <source>
        <dbReference type="PROSITE" id="PS51886"/>
    </source>
</evidence>
<dbReference type="Pfam" id="PF07534">
    <property type="entry name" value="TLD"/>
    <property type="match status" value="1"/>
</dbReference>
<evidence type="ECO:0000256" key="4">
    <source>
        <dbReference type="ARBA" id="ARBA00040604"/>
    </source>
</evidence>
<evidence type="ECO:0000256" key="3">
    <source>
        <dbReference type="ARBA" id="ARBA00023128"/>
    </source>
</evidence>
<dbReference type="GO" id="GO:0005739">
    <property type="term" value="C:mitochondrion"/>
    <property type="evidence" value="ECO:0007669"/>
    <property type="project" value="UniProtKB-SubCell"/>
</dbReference>
<evidence type="ECO:0000256" key="1">
    <source>
        <dbReference type="ARBA" id="ARBA00004173"/>
    </source>
</evidence>
<keyword evidence="3" id="KW-0496">Mitochondrion</keyword>
<proteinExistence type="inferred from homology"/>
<gene>
    <name evidence="6" type="ORF">QSP1433_LOCUS12702</name>
</gene>
<evidence type="ECO:0000256" key="2">
    <source>
        <dbReference type="ARBA" id="ARBA00009540"/>
    </source>
</evidence>